<evidence type="ECO:0000313" key="2">
    <source>
        <dbReference type="Proteomes" id="UP000886520"/>
    </source>
</evidence>
<feature type="non-terminal residue" evidence="1">
    <location>
        <position position="1"/>
    </location>
</feature>
<name>A0A9D4U592_ADICA</name>
<keyword evidence="2" id="KW-1185">Reference proteome</keyword>
<proteinExistence type="predicted"/>
<dbReference type="EMBL" id="JABFUD020000023">
    <property type="protein sequence ID" value="KAI5061287.1"/>
    <property type="molecule type" value="Genomic_DNA"/>
</dbReference>
<dbReference type="Proteomes" id="UP000886520">
    <property type="component" value="Chromosome 23"/>
</dbReference>
<gene>
    <name evidence="1" type="ORF">GOP47_0023792</name>
</gene>
<protein>
    <submittedName>
        <fullName evidence="1">Uncharacterized protein</fullName>
    </submittedName>
</protein>
<accession>A0A9D4U592</accession>
<organism evidence="1 2">
    <name type="scientific">Adiantum capillus-veneris</name>
    <name type="common">Maidenhair fern</name>
    <dbReference type="NCBI Taxonomy" id="13818"/>
    <lineage>
        <taxon>Eukaryota</taxon>
        <taxon>Viridiplantae</taxon>
        <taxon>Streptophyta</taxon>
        <taxon>Embryophyta</taxon>
        <taxon>Tracheophyta</taxon>
        <taxon>Polypodiopsida</taxon>
        <taxon>Polypodiidae</taxon>
        <taxon>Polypodiales</taxon>
        <taxon>Pteridineae</taxon>
        <taxon>Pteridaceae</taxon>
        <taxon>Vittarioideae</taxon>
        <taxon>Adiantum</taxon>
    </lineage>
</organism>
<reference evidence="1" key="1">
    <citation type="submission" date="2021-01" db="EMBL/GenBank/DDBJ databases">
        <title>Adiantum capillus-veneris genome.</title>
        <authorList>
            <person name="Fang Y."/>
            <person name="Liao Q."/>
        </authorList>
    </citation>
    <scope>NUCLEOTIDE SEQUENCE</scope>
    <source>
        <strain evidence="1">H3</strain>
        <tissue evidence="1">Leaf</tissue>
    </source>
</reference>
<sequence>ETDLPLTVRSWALWEACAIGCKQHYLTSWYADTVSFVTRSACDICHHLPGGCQESQTLTCTAW</sequence>
<evidence type="ECO:0000313" key="1">
    <source>
        <dbReference type="EMBL" id="KAI5061287.1"/>
    </source>
</evidence>
<comment type="caution">
    <text evidence="1">The sequence shown here is derived from an EMBL/GenBank/DDBJ whole genome shotgun (WGS) entry which is preliminary data.</text>
</comment>
<dbReference type="AlphaFoldDB" id="A0A9D4U592"/>